<sequence length="54" mass="5873">MAILLYILAAIGAMTVLFWTAVIALIVAGALIEPIQGRRVTRELNQIIANTHLD</sequence>
<feature type="transmembrane region" description="Helical" evidence="1">
    <location>
        <begin position="6"/>
        <end position="32"/>
    </location>
</feature>
<dbReference type="EMBL" id="BAABBW010000004">
    <property type="protein sequence ID" value="GAA4176395.1"/>
    <property type="molecule type" value="Genomic_DNA"/>
</dbReference>
<keyword evidence="1" id="KW-1133">Transmembrane helix</keyword>
<evidence type="ECO:0000256" key="1">
    <source>
        <dbReference type="SAM" id="Phobius"/>
    </source>
</evidence>
<dbReference type="Proteomes" id="UP001501079">
    <property type="component" value="Unassembled WGS sequence"/>
</dbReference>
<keyword evidence="1" id="KW-0472">Membrane</keyword>
<proteinExistence type="predicted"/>
<dbReference type="RefSeq" id="WP_344754611.1">
    <property type="nucleotide sequence ID" value="NZ_BAABBW010000004.1"/>
</dbReference>
<organism evidence="2 3">
    <name type="scientific">Gryllotalpicola koreensis</name>
    <dbReference type="NCBI Taxonomy" id="993086"/>
    <lineage>
        <taxon>Bacteria</taxon>
        <taxon>Bacillati</taxon>
        <taxon>Actinomycetota</taxon>
        <taxon>Actinomycetes</taxon>
        <taxon>Micrococcales</taxon>
        <taxon>Microbacteriaceae</taxon>
        <taxon>Gryllotalpicola</taxon>
    </lineage>
</organism>
<evidence type="ECO:0000313" key="3">
    <source>
        <dbReference type="Proteomes" id="UP001501079"/>
    </source>
</evidence>
<name>A0ABP8A2N9_9MICO</name>
<keyword evidence="3" id="KW-1185">Reference proteome</keyword>
<evidence type="ECO:0000313" key="2">
    <source>
        <dbReference type="EMBL" id="GAA4176395.1"/>
    </source>
</evidence>
<protein>
    <submittedName>
        <fullName evidence="2">Uncharacterized protein</fullName>
    </submittedName>
</protein>
<reference evidence="3" key="1">
    <citation type="journal article" date="2019" name="Int. J. Syst. Evol. Microbiol.">
        <title>The Global Catalogue of Microorganisms (GCM) 10K type strain sequencing project: providing services to taxonomists for standard genome sequencing and annotation.</title>
        <authorList>
            <consortium name="The Broad Institute Genomics Platform"/>
            <consortium name="The Broad Institute Genome Sequencing Center for Infectious Disease"/>
            <person name="Wu L."/>
            <person name="Ma J."/>
        </authorList>
    </citation>
    <scope>NUCLEOTIDE SEQUENCE [LARGE SCALE GENOMIC DNA]</scope>
    <source>
        <strain evidence="3">JCM 17591</strain>
    </source>
</reference>
<keyword evidence="1" id="KW-0812">Transmembrane</keyword>
<gene>
    <name evidence="2" type="ORF">GCM10022287_23560</name>
</gene>
<accession>A0ABP8A2N9</accession>
<comment type="caution">
    <text evidence="2">The sequence shown here is derived from an EMBL/GenBank/DDBJ whole genome shotgun (WGS) entry which is preliminary data.</text>
</comment>